<dbReference type="HOGENOM" id="CLU_2333363_0_0_1"/>
<dbReference type="InParanoid" id="A0A067MYZ6"/>
<evidence type="ECO:0000313" key="2">
    <source>
        <dbReference type="EMBL" id="KDQ20973.1"/>
    </source>
</evidence>
<keyword evidence="1" id="KW-0812">Transmembrane</keyword>
<dbReference type="Proteomes" id="UP000027195">
    <property type="component" value="Unassembled WGS sequence"/>
</dbReference>
<keyword evidence="1" id="KW-0472">Membrane</keyword>
<proteinExistence type="predicted"/>
<name>A0A067MYZ6_BOTB1</name>
<gene>
    <name evidence="2" type="ORF">BOTBODRAFT_324245</name>
</gene>
<reference evidence="3" key="1">
    <citation type="journal article" date="2014" name="Proc. Natl. Acad. Sci. U.S.A.">
        <title>Extensive sampling of basidiomycete genomes demonstrates inadequacy of the white-rot/brown-rot paradigm for wood decay fungi.</title>
        <authorList>
            <person name="Riley R."/>
            <person name="Salamov A.A."/>
            <person name="Brown D.W."/>
            <person name="Nagy L.G."/>
            <person name="Floudas D."/>
            <person name="Held B.W."/>
            <person name="Levasseur A."/>
            <person name="Lombard V."/>
            <person name="Morin E."/>
            <person name="Otillar R."/>
            <person name="Lindquist E.A."/>
            <person name="Sun H."/>
            <person name="LaButti K.M."/>
            <person name="Schmutz J."/>
            <person name="Jabbour D."/>
            <person name="Luo H."/>
            <person name="Baker S.E."/>
            <person name="Pisabarro A.G."/>
            <person name="Walton J.D."/>
            <person name="Blanchette R.A."/>
            <person name="Henrissat B."/>
            <person name="Martin F."/>
            <person name="Cullen D."/>
            <person name="Hibbett D.S."/>
            <person name="Grigoriev I.V."/>
        </authorList>
    </citation>
    <scope>NUCLEOTIDE SEQUENCE [LARGE SCALE GENOMIC DNA]</scope>
    <source>
        <strain evidence="3">FD-172 SS1</strain>
    </source>
</reference>
<feature type="transmembrane region" description="Helical" evidence="1">
    <location>
        <begin position="68"/>
        <end position="88"/>
    </location>
</feature>
<evidence type="ECO:0000256" key="1">
    <source>
        <dbReference type="SAM" id="Phobius"/>
    </source>
</evidence>
<evidence type="ECO:0000313" key="3">
    <source>
        <dbReference type="Proteomes" id="UP000027195"/>
    </source>
</evidence>
<keyword evidence="1" id="KW-1133">Transmembrane helix</keyword>
<dbReference type="AlphaFoldDB" id="A0A067MYZ6"/>
<sequence>MRSGDRAIREGIESVIRVARASERVSVHGYKTPRHAFWTLRAGHWTGILFRGGDGCPKAKYPESSPSFLFPLSLLPLHLTFFFTFAMMSELAPSHHSL</sequence>
<accession>A0A067MYZ6</accession>
<protein>
    <submittedName>
        <fullName evidence="2">Uncharacterized protein</fullName>
    </submittedName>
</protein>
<organism evidence="2 3">
    <name type="scientific">Botryobasidium botryosum (strain FD-172 SS1)</name>
    <dbReference type="NCBI Taxonomy" id="930990"/>
    <lineage>
        <taxon>Eukaryota</taxon>
        <taxon>Fungi</taxon>
        <taxon>Dikarya</taxon>
        <taxon>Basidiomycota</taxon>
        <taxon>Agaricomycotina</taxon>
        <taxon>Agaricomycetes</taxon>
        <taxon>Cantharellales</taxon>
        <taxon>Botryobasidiaceae</taxon>
        <taxon>Botryobasidium</taxon>
    </lineage>
</organism>
<dbReference type="EMBL" id="KL198017">
    <property type="protein sequence ID" value="KDQ20973.1"/>
    <property type="molecule type" value="Genomic_DNA"/>
</dbReference>
<keyword evidence="3" id="KW-1185">Reference proteome</keyword>